<dbReference type="SMART" id="SM01386">
    <property type="entry name" value="Ribosomal_S13_N"/>
    <property type="match status" value="1"/>
</dbReference>
<evidence type="ECO:0000256" key="8">
    <source>
        <dbReference type="ARBA" id="ARBA00045746"/>
    </source>
</evidence>
<feature type="domain" description="Small ribosomal subunit protein uS15 N-terminal" evidence="11">
    <location>
        <begin position="156"/>
        <end position="190"/>
    </location>
</feature>
<evidence type="ECO:0000256" key="7">
    <source>
        <dbReference type="ARBA" id="ARBA00035470"/>
    </source>
</evidence>
<evidence type="ECO:0000256" key="6">
    <source>
        <dbReference type="ARBA" id="ARBA00035165"/>
    </source>
</evidence>
<keyword evidence="10" id="KW-0472">Membrane</keyword>
<protein>
    <recommendedName>
        <fullName evidence="6">Small ribosomal subunit protein uS15</fullName>
    </recommendedName>
    <alternativeName>
        <fullName evidence="7">40S ribosomal protein S13</fullName>
    </alternativeName>
</protein>
<comment type="similarity">
    <text evidence="2">Belongs to the multi antimicrobial extrusion (MATE) (TC 2.A.66.1) family.</text>
</comment>
<feature type="transmembrane region" description="Helical" evidence="10">
    <location>
        <begin position="109"/>
        <end position="129"/>
    </location>
</feature>
<comment type="function">
    <text evidence="8">Component of the small ribosomal subunit. The ribosome is a large ribonucleoprotein complex responsible for the synthesis of proteins in the cell.</text>
</comment>
<comment type="caution">
    <text evidence="12">The sequence shown here is derived from an EMBL/GenBank/DDBJ whole genome shotgun (WGS) entry which is preliminary data.</text>
</comment>
<dbReference type="Proteomes" id="UP001059041">
    <property type="component" value="Linkage Group LG19"/>
</dbReference>
<organism evidence="12 13">
    <name type="scientific">Triplophysa rosa</name>
    <name type="common">Cave loach</name>
    <dbReference type="NCBI Taxonomy" id="992332"/>
    <lineage>
        <taxon>Eukaryota</taxon>
        <taxon>Metazoa</taxon>
        <taxon>Chordata</taxon>
        <taxon>Craniata</taxon>
        <taxon>Vertebrata</taxon>
        <taxon>Euteleostomi</taxon>
        <taxon>Actinopterygii</taxon>
        <taxon>Neopterygii</taxon>
        <taxon>Teleostei</taxon>
        <taxon>Ostariophysi</taxon>
        <taxon>Cypriniformes</taxon>
        <taxon>Nemacheilidae</taxon>
        <taxon>Triplophysa</taxon>
    </lineage>
</organism>
<evidence type="ECO:0000256" key="10">
    <source>
        <dbReference type="SAM" id="Phobius"/>
    </source>
</evidence>
<keyword evidence="10" id="KW-1133">Transmembrane helix</keyword>
<evidence type="ECO:0000313" key="13">
    <source>
        <dbReference type="Proteomes" id="UP001059041"/>
    </source>
</evidence>
<dbReference type="AlphaFoldDB" id="A0A9W7TFX5"/>
<dbReference type="Pfam" id="PF00312">
    <property type="entry name" value="Ribosomal_S15"/>
    <property type="match status" value="1"/>
</dbReference>
<feature type="transmembrane region" description="Helical" evidence="10">
    <location>
        <begin position="40"/>
        <end position="61"/>
    </location>
</feature>
<comment type="subunit">
    <text evidence="5">Component of the small ribosomal subunit.</text>
</comment>
<dbReference type="GO" id="GO:0070181">
    <property type="term" value="F:small ribosomal subunit rRNA binding"/>
    <property type="evidence" value="ECO:0007669"/>
    <property type="project" value="TreeGrafter"/>
</dbReference>
<evidence type="ECO:0000256" key="5">
    <source>
        <dbReference type="ARBA" id="ARBA00035021"/>
    </source>
</evidence>
<dbReference type="InterPro" id="IPR000589">
    <property type="entry name" value="Ribosomal_uS15"/>
</dbReference>
<dbReference type="CDD" id="cd00353">
    <property type="entry name" value="Ribosomal_S15p_S13e"/>
    <property type="match status" value="1"/>
</dbReference>
<dbReference type="InterPro" id="IPR009068">
    <property type="entry name" value="uS15_NS1_RNA-bd_sf"/>
</dbReference>
<name>A0A9W7TFX5_TRIRA</name>
<dbReference type="GO" id="GO:0005730">
    <property type="term" value="C:nucleolus"/>
    <property type="evidence" value="ECO:0007669"/>
    <property type="project" value="TreeGrafter"/>
</dbReference>
<dbReference type="PANTHER" id="PTHR11885:SF6">
    <property type="entry name" value="SMALL RIBOSOMAL SUBUNIT PROTEIN US15"/>
    <property type="match status" value="1"/>
</dbReference>
<evidence type="ECO:0000256" key="4">
    <source>
        <dbReference type="ARBA" id="ARBA00023274"/>
    </source>
</evidence>
<keyword evidence="13" id="KW-1185">Reference proteome</keyword>
<keyword evidence="4 9" id="KW-0687">Ribonucleoprotein</keyword>
<keyword evidence="10" id="KW-0812">Transmembrane</keyword>
<feature type="transmembrane region" description="Helical" evidence="10">
    <location>
        <begin position="68"/>
        <end position="89"/>
    </location>
</feature>
<dbReference type="GO" id="GO:0006412">
    <property type="term" value="P:translation"/>
    <property type="evidence" value="ECO:0007669"/>
    <property type="project" value="InterPro"/>
</dbReference>
<dbReference type="Gene3D" id="1.10.287.10">
    <property type="entry name" value="S15/NS1, RNA-binding"/>
    <property type="match status" value="1"/>
</dbReference>
<reference evidence="12" key="1">
    <citation type="submission" date="2021-02" db="EMBL/GenBank/DDBJ databases">
        <title>Comparative genomics reveals that relaxation of natural selection precedes convergent phenotypic evolution of cavefish.</title>
        <authorList>
            <person name="Peng Z."/>
        </authorList>
    </citation>
    <scope>NUCLEOTIDE SEQUENCE</scope>
    <source>
        <tissue evidence="12">Muscle</tissue>
    </source>
</reference>
<dbReference type="InterPro" id="IPR002528">
    <property type="entry name" value="MATE_fam"/>
</dbReference>
<accession>A0A9W7TFX5</accession>
<dbReference type="SUPFAM" id="SSF47060">
    <property type="entry name" value="S15/NS1 RNA-binding domain"/>
    <property type="match status" value="1"/>
</dbReference>
<dbReference type="SMART" id="SM01387">
    <property type="entry name" value="Ribosomal_S15"/>
    <property type="match status" value="1"/>
</dbReference>
<dbReference type="FunFam" id="4.10.860.130:FF:000001">
    <property type="entry name" value="40S ribosomal protein S13"/>
    <property type="match status" value="1"/>
</dbReference>
<evidence type="ECO:0000259" key="11">
    <source>
        <dbReference type="SMART" id="SM01386"/>
    </source>
</evidence>
<dbReference type="GO" id="GO:0022627">
    <property type="term" value="C:cytosolic small ribosomal subunit"/>
    <property type="evidence" value="ECO:0007669"/>
    <property type="project" value="TreeGrafter"/>
</dbReference>
<keyword evidence="3 9" id="KW-0689">Ribosomal protein</keyword>
<dbReference type="GO" id="GO:0016020">
    <property type="term" value="C:membrane"/>
    <property type="evidence" value="ECO:0007669"/>
    <property type="project" value="InterPro"/>
</dbReference>
<dbReference type="InterPro" id="IPR012606">
    <property type="entry name" value="Ribosomal_uS15_N"/>
</dbReference>
<evidence type="ECO:0000256" key="9">
    <source>
        <dbReference type="RuleBase" id="RU003919"/>
    </source>
</evidence>
<evidence type="ECO:0000256" key="1">
    <source>
        <dbReference type="ARBA" id="ARBA00008434"/>
    </source>
</evidence>
<comment type="similarity">
    <text evidence="1 9">Belongs to the universal ribosomal protein uS15 family.</text>
</comment>
<dbReference type="InterPro" id="IPR023029">
    <property type="entry name" value="Ribosomal_uS15_arc_euk"/>
</dbReference>
<dbReference type="Pfam" id="PF08069">
    <property type="entry name" value="Ribosomal_S13_N"/>
    <property type="match status" value="1"/>
</dbReference>
<evidence type="ECO:0000313" key="12">
    <source>
        <dbReference type="EMBL" id="KAI7796016.1"/>
    </source>
</evidence>
<dbReference type="FunFam" id="1.10.287.10:FF:000003">
    <property type="entry name" value="40S ribosomal protein S13"/>
    <property type="match status" value="1"/>
</dbReference>
<dbReference type="Gene3D" id="4.10.860.130">
    <property type="match status" value="1"/>
</dbReference>
<dbReference type="GO" id="GO:0003735">
    <property type="term" value="F:structural constituent of ribosome"/>
    <property type="evidence" value="ECO:0007669"/>
    <property type="project" value="InterPro"/>
</dbReference>
<sequence length="284" mass="31272">MESDAASTWSSQIYDDSRGELCSLYYKEAVELVKLAGPAFLSRLMIFLISFVSTVFCGRLGETELTGVALAIAVINVTCLSVGSGLASGCDTLISQTFGSNNLMRVGVILQRGILIILLACFPCWALLINTEPILLAVKQSPSVASVAQRYVKIFMPALPMMSKSKSSKLAKKGLTPSQIGVILRDSHGVSPVRFVTGNKILRILKSKCLATDLPEDLYNLIKKAVAVRKHLERNRKDKDAKFRLILVETESRIHRLARYYNTKRVLTPNWKYKSSTASALGIK</sequence>
<dbReference type="GO" id="GO:0042910">
    <property type="term" value="F:xenobiotic transmembrane transporter activity"/>
    <property type="evidence" value="ECO:0007669"/>
    <property type="project" value="InterPro"/>
</dbReference>
<dbReference type="EMBL" id="JAFHDT010000019">
    <property type="protein sequence ID" value="KAI7796016.1"/>
    <property type="molecule type" value="Genomic_DNA"/>
</dbReference>
<dbReference type="PANTHER" id="PTHR11885">
    <property type="entry name" value="RIBOSOMAL PROTEIN S15P/S13E"/>
    <property type="match status" value="1"/>
</dbReference>
<proteinExistence type="inferred from homology"/>
<dbReference type="GO" id="GO:0015297">
    <property type="term" value="F:antiporter activity"/>
    <property type="evidence" value="ECO:0007669"/>
    <property type="project" value="InterPro"/>
</dbReference>
<evidence type="ECO:0000256" key="2">
    <source>
        <dbReference type="ARBA" id="ARBA00010199"/>
    </source>
</evidence>
<dbReference type="Pfam" id="PF01554">
    <property type="entry name" value="MatE"/>
    <property type="match status" value="1"/>
</dbReference>
<gene>
    <name evidence="12" type="ORF">IRJ41_011862</name>
</gene>
<evidence type="ECO:0000256" key="3">
    <source>
        <dbReference type="ARBA" id="ARBA00022980"/>
    </source>
</evidence>